<protein>
    <submittedName>
        <fullName evidence="3">Uncharacterized protein</fullName>
    </submittedName>
</protein>
<organism evidence="3 4">
    <name type="scientific">Paramecium pentaurelia</name>
    <dbReference type="NCBI Taxonomy" id="43138"/>
    <lineage>
        <taxon>Eukaryota</taxon>
        <taxon>Sar</taxon>
        <taxon>Alveolata</taxon>
        <taxon>Ciliophora</taxon>
        <taxon>Intramacronucleata</taxon>
        <taxon>Oligohymenophorea</taxon>
        <taxon>Peniculida</taxon>
        <taxon>Parameciidae</taxon>
        <taxon>Paramecium</taxon>
    </lineage>
</organism>
<dbReference type="EMBL" id="CAJJDO010000058">
    <property type="protein sequence ID" value="CAD8172791.1"/>
    <property type="molecule type" value="Genomic_DNA"/>
</dbReference>
<comment type="caution">
    <text evidence="3">The sequence shown here is derived from an EMBL/GenBank/DDBJ whole genome shotgun (WGS) entry which is preliminary data.</text>
</comment>
<evidence type="ECO:0000256" key="2">
    <source>
        <dbReference type="SAM" id="MobiDB-lite"/>
    </source>
</evidence>
<proteinExistence type="predicted"/>
<reference evidence="3" key="1">
    <citation type="submission" date="2021-01" db="EMBL/GenBank/DDBJ databases">
        <authorList>
            <consortium name="Genoscope - CEA"/>
            <person name="William W."/>
        </authorList>
    </citation>
    <scope>NUCLEOTIDE SEQUENCE</scope>
</reference>
<feature type="compositionally biased region" description="Low complexity" evidence="2">
    <location>
        <begin position="206"/>
        <end position="224"/>
    </location>
</feature>
<accession>A0A8S1V801</accession>
<keyword evidence="1" id="KW-0175">Coiled coil</keyword>
<dbReference type="OrthoDB" id="309767at2759"/>
<evidence type="ECO:0000256" key="1">
    <source>
        <dbReference type="SAM" id="Coils"/>
    </source>
</evidence>
<dbReference type="Proteomes" id="UP000689195">
    <property type="component" value="Unassembled WGS sequence"/>
</dbReference>
<feature type="coiled-coil region" evidence="1">
    <location>
        <begin position="121"/>
        <end position="148"/>
    </location>
</feature>
<keyword evidence="4" id="KW-1185">Reference proteome</keyword>
<gene>
    <name evidence="3" type="ORF">PPENT_87.1.T0580046</name>
</gene>
<evidence type="ECO:0000313" key="4">
    <source>
        <dbReference type="Proteomes" id="UP000689195"/>
    </source>
</evidence>
<sequence length="263" mass="31201">MIRNIIHEEKFTHGTDVISLYIISFDSNQNKEELQNLIQKKQIQTIFVLENQEKILNFQNINKSLVGKYQEEQFKILFNEIYLTKKNLGLILSKTNNQSLYFFASYMILREQKNNTWLQQQNFYNTLLEQEQKQLKKLIENNPSKQNQMFLETQKIETCSSQIIKAEKPREWDQNNLDPPDDISECDPIFPKISIDSVIIQDSSQNNQSINTQQIEQQQSHSSNPQFHLIPEQEQEQEQTILELAPSIKFKSLYQKYTIKCFK</sequence>
<evidence type="ECO:0000313" key="3">
    <source>
        <dbReference type="EMBL" id="CAD8172791.1"/>
    </source>
</evidence>
<dbReference type="AlphaFoldDB" id="A0A8S1V801"/>
<name>A0A8S1V801_9CILI</name>
<feature type="region of interest" description="Disordered" evidence="2">
    <location>
        <begin position="206"/>
        <end position="225"/>
    </location>
</feature>